<sequence>MARERGYRERATCVEGGKFVVSDSAEMPGKRCTTCIASKVECTHRGSKEAETPSTHRHKSAQEHIEDILSTSTIYIPSNDVTVSHEILVAVAKYARDLEETVTELRKELHVLTRRSPASISLPPDSVVSSSFGNVSGQFQRRALDGANSTTPNLSTVGRNPSYARRPGSSMSMVHPFHSRESELLLPLPRHPQDVGSLPIYHPSHRELNFDGMQYRPDSRNGNTPRGSLSPQSFYPVDPAMGELRQDNNFEYVLILRV</sequence>
<dbReference type="Proteomes" id="UP001218218">
    <property type="component" value="Unassembled WGS sequence"/>
</dbReference>
<feature type="region of interest" description="Disordered" evidence="1">
    <location>
        <begin position="145"/>
        <end position="171"/>
    </location>
</feature>
<evidence type="ECO:0000256" key="1">
    <source>
        <dbReference type="SAM" id="MobiDB-lite"/>
    </source>
</evidence>
<organism evidence="2 3">
    <name type="scientific">Mycena albidolilacea</name>
    <dbReference type="NCBI Taxonomy" id="1033008"/>
    <lineage>
        <taxon>Eukaryota</taxon>
        <taxon>Fungi</taxon>
        <taxon>Dikarya</taxon>
        <taxon>Basidiomycota</taxon>
        <taxon>Agaricomycotina</taxon>
        <taxon>Agaricomycetes</taxon>
        <taxon>Agaricomycetidae</taxon>
        <taxon>Agaricales</taxon>
        <taxon>Marasmiineae</taxon>
        <taxon>Mycenaceae</taxon>
        <taxon>Mycena</taxon>
    </lineage>
</organism>
<evidence type="ECO:0000313" key="2">
    <source>
        <dbReference type="EMBL" id="KAJ7321966.1"/>
    </source>
</evidence>
<dbReference type="AlphaFoldDB" id="A0AAD7EGB1"/>
<accession>A0AAD7EGB1</accession>
<reference evidence="2" key="1">
    <citation type="submission" date="2023-03" db="EMBL/GenBank/DDBJ databases">
        <title>Massive genome expansion in bonnet fungi (Mycena s.s.) driven by repeated elements and novel gene families across ecological guilds.</title>
        <authorList>
            <consortium name="Lawrence Berkeley National Laboratory"/>
            <person name="Harder C.B."/>
            <person name="Miyauchi S."/>
            <person name="Viragh M."/>
            <person name="Kuo A."/>
            <person name="Thoen E."/>
            <person name="Andreopoulos B."/>
            <person name="Lu D."/>
            <person name="Skrede I."/>
            <person name="Drula E."/>
            <person name="Henrissat B."/>
            <person name="Morin E."/>
            <person name="Kohler A."/>
            <person name="Barry K."/>
            <person name="LaButti K."/>
            <person name="Morin E."/>
            <person name="Salamov A."/>
            <person name="Lipzen A."/>
            <person name="Mereny Z."/>
            <person name="Hegedus B."/>
            <person name="Baldrian P."/>
            <person name="Stursova M."/>
            <person name="Weitz H."/>
            <person name="Taylor A."/>
            <person name="Grigoriev I.V."/>
            <person name="Nagy L.G."/>
            <person name="Martin F."/>
            <person name="Kauserud H."/>
        </authorList>
    </citation>
    <scope>NUCLEOTIDE SEQUENCE</scope>
    <source>
        <strain evidence="2">CBHHK002</strain>
    </source>
</reference>
<protein>
    <submittedName>
        <fullName evidence="2">Uncharacterized protein</fullName>
    </submittedName>
</protein>
<dbReference type="EMBL" id="JARIHO010000049">
    <property type="protein sequence ID" value="KAJ7321966.1"/>
    <property type="molecule type" value="Genomic_DNA"/>
</dbReference>
<comment type="caution">
    <text evidence="2">The sequence shown here is derived from an EMBL/GenBank/DDBJ whole genome shotgun (WGS) entry which is preliminary data.</text>
</comment>
<feature type="compositionally biased region" description="Polar residues" evidence="1">
    <location>
        <begin position="220"/>
        <end position="233"/>
    </location>
</feature>
<gene>
    <name evidence="2" type="ORF">DFH08DRAFT_1030675</name>
</gene>
<keyword evidence="3" id="KW-1185">Reference proteome</keyword>
<feature type="region of interest" description="Disordered" evidence="1">
    <location>
        <begin position="210"/>
        <end position="233"/>
    </location>
</feature>
<evidence type="ECO:0000313" key="3">
    <source>
        <dbReference type="Proteomes" id="UP001218218"/>
    </source>
</evidence>
<proteinExistence type="predicted"/>
<feature type="compositionally biased region" description="Polar residues" evidence="1">
    <location>
        <begin position="147"/>
        <end position="159"/>
    </location>
</feature>
<name>A0AAD7EGB1_9AGAR</name>